<feature type="transmembrane region" description="Helical" evidence="1">
    <location>
        <begin position="12"/>
        <end position="31"/>
    </location>
</feature>
<reference evidence="2" key="1">
    <citation type="journal article" date="2016" name="Proc. Natl. Acad. Sci. U.S.A.">
        <title>Lipid metabolic changes in an early divergent fungus govern the establishment of a mutualistic symbiosis with endobacteria.</title>
        <authorList>
            <person name="Lastovetsky O.A."/>
            <person name="Gaspar M.L."/>
            <person name="Mondo S.J."/>
            <person name="LaButti K.M."/>
            <person name="Sandor L."/>
            <person name="Grigoriev I.V."/>
            <person name="Henry S.A."/>
            <person name="Pawlowska T.E."/>
        </authorList>
    </citation>
    <scope>NUCLEOTIDE SEQUENCE [LARGE SCALE GENOMIC DNA]</scope>
    <source>
        <strain evidence="2">ATCC 52814</strain>
    </source>
</reference>
<dbReference type="OrthoDB" id="630188at2759"/>
<keyword evidence="1" id="KW-0812">Transmembrane</keyword>
<proteinExistence type="predicted"/>
<keyword evidence="1" id="KW-1133">Transmembrane helix</keyword>
<evidence type="ECO:0000256" key="1">
    <source>
        <dbReference type="SAM" id="Phobius"/>
    </source>
</evidence>
<keyword evidence="1" id="KW-0472">Membrane</keyword>
<gene>
    <name evidence="2" type="ORF">BCV72DRAFT_71052</name>
</gene>
<dbReference type="GO" id="GO:0016413">
    <property type="term" value="F:O-acetyltransferase activity"/>
    <property type="evidence" value="ECO:0007669"/>
    <property type="project" value="InterPro"/>
</dbReference>
<dbReference type="PANTHER" id="PTHR32285:SF48">
    <property type="entry name" value="PROTEIN TRICHOME BIREFRINGENCE-LIKE 19"/>
    <property type="match status" value="1"/>
</dbReference>
<evidence type="ECO:0000313" key="2">
    <source>
        <dbReference type="EMBL" id="ORE09133.1"/>
    </source>
</evidence>
<dbReference type="EMBL" id="KV921879">
    <property type="protein sequence ID" value="ORE09133.1"/>
    <property type="molecule type" value="Genomic_DNA"/>
</dbReference>
<sequence length="421" mass="48312">MNVLVDTRWRKLAWQRIIIYIACSIFLLHFFKSFSASSSSSVSLTTLPWYQQPHPGMPSFNQHVTVNLTQHEREKLAQDMIAKASSLVSRAFPDIQTTIMGASLNQEQVQQFRSLVECWTSSGKWVKMDDPVKVMPHFQDPLYAKCDRKYKGEGQRDAVRYVWQSTCEPIKNNMDHSVNRDRWCKVLNGRHILVVGDLVQYQLHEIFLNTFRDGPTVCFGELNCREHTLCNEPYQETHLKYLRNDRLSNNQHTNINQGYPKVDIIEMPFAKPSFGRGYPIFILNRSPVHETDEEFIKGLIETMKTIRKNNPNTLVIYRSSSIGHPFCDDAEGPIEGLTDSDYKVLPFGWSETKRRNLIAKTIIEGAGGVYVDLGALTDLRPDGHVGGQDCLRYCIPGPLDSWMHILYQVFLALDGKIPLEK</sequence>
<organism evidence="2">
    <name type="scientific">Rhizopus microsporus var. microsporus</name>
    <dbReference type="NCBI Taxonomy" id="86635"/>
    <lineage>
        <taxon>Eukaryota</taxon>
        <taxon>Fungi</taxon>
        <taxon>Fungi incertae sedis</taxon>
        <taxon>Mucoromycota</taxon>
        <taxon>Mucoromycotina</taxon>
        <taxon>Mucoromycetes</taxon>
        <taxon>Mucorales</taxon>
        <taxon>Mucorineae</taxon>
        <taxon>Rhizopodaceae</taxon>
        <taxon>Rhizopus</taxon>
    </lineage>
</organism>
<dbReference type="VEuPathDB" id="FungiDB:BCV72DRAFT_71052"/>
<accession>A0A1X0RAS5</accession>
<dbReference type="InterPro" id="IPR029962">
    <property type="entry name" value="TBL"/>
</dbReference>
<dbReference type="Proteomes" id="UP000242414">
    <property type="component" value="Unassembled WGS sequence"/>
</dbReference>
<name>A0A1X0RAS5_RHIZD</name>
<dbReference type="AlphaFoldDB" id="A0A1X0RAS5"/>
<protein>
    <submittedName>
        <fullName evidence="2">Uncharacterized protein</fullName>
    </submittedName>
</protein>
<dbReference type="PANTHER" id="PTHR32285">
    <property type="entry name" value="PROTEIN TRICHOME BIREFRINGENCE-LIKE 9-RELATED"/>
    <property type="match status" value="1"/>
</dbReference>